<dbReference type="AlphaFoldDB" id="A0A1H3TF73"/>
<reference evidence="2" key="1">
    <citation type="submission" date="2016-10" db="EMBL/GenBank/DDBJ databases">
        <authorList>
            <person name="Varghese N."/>
            <person name="Submissions S."/>
        </authorList>
    </citation>
    <scope>NUCLEOTIDE SEQUENCE [LARGE SCALE GENOMIC DNA]</scope>
    <source>
        <strain evidence="2">SP</strain>
    </source>
</reference>
<sequence>MRAHKEYNHLVTKWENNALGRGYFADHLKDVDTDRADVLNKKKVSTRRFRVLT</sequence>
<name>A0A1H3TF73_9BACI</name>
<organism evidence="1 2">
    <name type="scientific">Evansella caseinilytica</name>
    <dbReference type="NCBI Taxonomy" id="1503961"/>
    <lineage>
        <taxon>Bacteria</taxon>
        <taxon>Bacillati</taxon>
        <taxon>Bacillota</taxon>
        <taxon>Bacilli</taxon>
        <taxon>Bacillales</taxon>
        <taxon>Bacillaceae</taxon>
        <taxon>Evansella</taxon>
    </lineage>
</organism>
<keyword evidence="2" id="KW-1185">Reference proteome</keyword>
<accession>A0A1H3TF73</accession>
<dbReference type="EMBL" id="FNPI01000014">
    <property type="protein sequence ID" value="SDZ48922.1"/>
    <property type="molecule type" value="Genomic_DNA"/>
</dbReference>
<evidence type="ECO:0000313" key="2">
    <source>
        <dbReference type="Proteomes" id="UP000198935"/>
    </source>
</evidence>
<gene>
    <name evidence="1" type="ORF">SAMN05421736_11487</name>
</gene>
<dbReference type="Proteomes" id="UP000198935">
    <property type="component" value="Unassembled WGS sequence"/>
</dbReference>
<protein>
    <submittedName>
        <fullName evidence="1">Uncharacterized protein</fullName>
    </submittedName>
</protein>
<proteinExistence type="predicted"/>
<evidence type="ECO:0000313" key="1">
    <source>
        <dbReference type="EMBL" id="SDZ48922.1"/>
    </source>
</evidence>